<dbReference type="STRING" id="1049789.LEP1GSC050_1944"/>
<dbReference type="Proteomes" id="UP000015454">
    <property type="component" value="Unassembled WGS sequence"/>
</dbReference>
<gene>
    <name evidence="1" type="ORF">LEP1GSC050_1944</name>
</gene>
<dbReference type="EMBL" id="AHMO02000008">
    <property type="protein sequence ID" value="EQA45208.1"/>
    <property type="molecule type" value="Genomic_DNA"/>
</dbReference>
<dbReference type="AlphaFoldDB" id="T0GII5"/>
<accession>T0GII5</accession>
<organism evidence="1 2">
    <name type="scientific">Leptospira broomii serovar Hurstbridge str. 5399</name>
    <dbReference type="NCBI Taxonomy" id="1049789"/>
    <lineage>
        <taxon>Bacteria</taxon>
        <taxon>Pseudomonadati</taxon>
        <taxon>Spirochaetota</taxon>
        <taxon>Spirochaetia</taxon>
        <taxon>Leptospirales</taxon>
        <taxon>Leptospiraceae</taxon>
        <taxon>Leptospira</taxon>
    </lineage>
</organism>
<comment type="caution">
    <text evidence="1">The sequence shown here is derived from an EMBL/GenBank/DDBJ whole genome shotgun (WGS) entry which is preliminary data.</text>
</comment>
<sequence length="51" mass="5870">MGKISFSLAPPSRHSLSFSKSYLLEKILLFFENARFENGTDLFRSKKIFLG</sequence>
<proteinExistence type="predicted"/>
<protein>
    <submittedName>
        <fullName evidence="1">Uncharacterized protein</fullName>
    </submittedName>
</protein>
<keyword evidence="2" id="KW-1185">Reference proteome</keyword>
<evidence type="ECO:0000313" key="1">
    <source>
        <dbReference type="EMBL" id="EQA45208.1"/>
    </source>
</evidence>
<evidence type="ECO:0000313" key="2">
    <source>
        <dbReference type="Proteomes" id="UP000015454"/>
    </source>
</evidence>
<reference evidence="1" key="1">
    <citation type="submission" date="2013-05" db="EMBL/GenBank/DDBJ databases">
        <authorList>
            <person name="Harkins D.M."/>
            <person name="Durkin A.S."/>
            <person name="Brinkac L.M."/>
            <person name="Haft D.H."/>
            <person name="Selengut J.D."/>
            <person name="Sanka R."/>
            <person name="DePew J."/>
            <person name="Purushe J."/>
            <person name="Hartskeerl R.A."/>
            <person name="Ahmed A."/>
            <person name="van der Linden H."/>
            <person name="Goris M.G.A."/>
            <person name="Vinetz J.M."/>
            <person name="Sutton G.G."/>
            <person name="Nierman W.C."/>
            <person name="Fouts D.E."/>
        </authorList>
    </citation>
    <scope>NUCLEOTIDE SEQUENCE [LARGE SCALE GENOMIC DNA]</scope>
    <source>
        <strain evidence="1">5399</strain>
    </source>
</reference>
<name>T0GII5_9LEPT</name>